<dbReference type="Gene3D" id="3.10.450.50">
    <property type="match status" value="1"/>
</dbReference>
<dbReference type="SUPFAM" id="SSF54427">
    <property type="entry name" value="NTF2-like"/>
    <property type="match status" value="1"/>
</dbReference>
<evidence type="ECO:0000259" key="1">
    <source>
        <dbReference type="Pfam" id="PF12680"/>
    </source>
</evidence>
<dbReference type="InterPro" id="IPR032710">
    <property type="entry name" value="NTF2-like_dom_sf"/>
</dbReference>
<reference evidence="2 3" key="1">
    <citation type="submission" date="2018-01" db="EMBL/GenBank/DDBJ databases">
        <title>Whole genome sequencing of Histamine producing bacteria.</title>
        <authorList>
            <person name="Butler K."/>
        </authorList>
    </citation>
    <scope>NUCLEOTIDE SEQUENCE [LARGE SCALE GENOMIC DNA]</scope>
    <source>
        <strain evidence="2 3">FS-7.2</strain>
    </source>
</reference>
<organism evidence="2 3">
    <name type="scientific">Photobacterium kishitanii</name>
    <dbReference type="NCBI Taxonomy" id="318456"/>
    <lineage>
        <taxon>Bacteria</taxon>
        <taxon>Pseudomonadati</taxon>
        <taxon>Pseudomonadota</taxon>
        <taxon>Gammaproteobacteria</taxon>
        <taxon>Vibrionales</taxon>
        <taxon>Vibrionaceae</taxon>
        <taxon>Photobacterium</taxon>
    </lineage>
</organism>
<dbReference type="AlphaFoldDB" id="A0A2T3KK07"/>
<feature type="domain" description="SnoaL-like" evidence="1">
    <location>
        <begin position="2"/>
        <end position="97"/>
    </location>
</feature>
<gene>
    <name evidence="2" type="ORF">C9J27_08840</name>
</gene>
<evidence type="ECO:0000313" key="3">
    <source>
        <dbReference type="Proteomes" id="UP000241426"/>
    </source>
</evidence>
<dbReference type="EMBL" id="PYNF01000005">
    <property type="protein sequence ID" value="PSU99797.1"/>
    <property type="molecule type" value="Genomic_DNA"/>
</dbReference>
<sequence>MWVDRNFSSLDKIFSADIYYSECYGPEYFGLSEIYRWIDDMLEKQQVLAWEIKQFIHEKNTNTVVVEWYFKEQQNLNVNDFNGVSIIKFSADGKISSIKEFESKSEHSAPYHSS</sequence>
<accession>A0A2T3KK07</accession>
<dbReference type="Proteomes" id="UP000241426">
    <property type="component" value="Unassembled WGS sequence"/>
</dbReference>
<name>A0A2T3KK07_9GAMM</name>
<evidence type="ECO:0000313" key="2">
    <source>
        <dbReference type="EMBL" id="PSU99797.1"/>
    </source>
</evidence>
<protein>
    <submittedName>
        <fullName evidence="2">SnoaL-like polyketide cyclase</fullName>
    </submittedName>
</protein>
<dbReference type="InterPro" id="IPR037401">
    <property type="entry name" value="SnoaL-like"/>
</dbReference>
<comment type="caution">
    <text evidence="2">The sequence shown here is derived from an EMBL/GenBank/DDBJ whole genome shotgun (WGS) entry which is preliminary data.</text>
</comment>
<dbReference type="Pfam" id="PF12680">
    <property type="entry name" value="SnoaL_2"/>
    <property type="match status" value="1"/>
</dbReference>
<proteinExistence type="predicted"/>